<evidence type="ECO:0000313" key="3">
    <source>
        <dbReference type="Proteomes" id="UP000318384"/>
    </source>
</evidence>
<sequence>MLGLHCIHGSPEDWTAIQKSLPLLISLLFIVFCLPNAWNLNSKPGWQMAVALGTLFALCVLRFSTESPFLYFQF</sequence>
<organism evidence="2 3">
    <name type="scientific">Gimesia aquarii</name>
    <dbReference type="NCBI Taxonomy" id="2527964"/>
    <lineage>
        <taxon>Bacteria</taxon>
        <taxon>Pseudomonadati</taxon>
        <taxon>Planctomycetota</taxon>
        <taxon>Planctomycetia</taxon>
        <taxon>Planctomycetales</taxon>
        <taxon>Planctomycetaceae</taxon>
        <taxon>Gimesia</taxon>
    </lineage>
</organism>
<proteinExistence type="predicted"/>
<accession>A0A517WWX8</accession>
<keyword evidence="1" id="KW-0812">Transmembrane</keyword>
<dbReference type="AlphaFoldDB" id="A0A517WWX8"/>
<dbReference type="EMBL" id="CP037422">
    <property type="protein sequence ID" value="QDU09738.1"/>
    <property type="molecule type" value="Genomic_DNA"/>
</dbReference>
<reference evidence="2 3" key="1">
    <citation type="submission" date="2019-03" db="EMBL/GenBank/DDBJ databases">
        <title>Deep-cultivation of Planctomycetes and their phenomic and genomic characterization uncovers novel biology.</title>
        <authorList>
            <person name="Wiegand S."/>
            <person name="Jogler M."/>
            <person name="Boedeker C."/>
            <person name="Pinto D."/>
            <person name="Vollmers J."/>
            <person name="Rivas-Marin E."/>
            <person name="Kohn T."/>
            <person name="Peeters S.H."/>
            <person name="Heuer A."/>
            <person name="Rast P."/>
            <person name="Oberbeckmann S."/>
            <person name="Bunk B."/>
            <person name="Jeske O."/>
            <person name="Meyerdierks A."/>
            <person name="Storesund J.E."/>
            <person name="Kallscheuer N."/>
            <person name="Luecker S."/>
            <person name="Lage O.M."/>
            <person name="Pohl T."/>
            <person name="Merkel B.J."/>
            <person name="Hornburger P."/>
            <person name="Mueller R.-W."/>
            <person name="Bruemmer F."/>
            <person name="Labrenz M."/>
            <person name="Spormann A.M."/>
            <person name="Op den Camp H."/>
            <person name="Overmann J."/>
            <person name="Amann R."/>
            <person name="Jetten M.S.M."/>
            <person name="Mascher T."/>
            <person name="Medema M.H."/>
            <person name="Devos D.P."/>
            <person name="Kaster A.-K."/>
            <person name="Ovreas L."/>
            <person name="Rohde M."/>
            <person name="Galperin M.Y."/>
            <person name="Jogler C."/>
        </authorList>
    </citation>
    <scope>NUCLEOTIDE SEQUENCE [LARGE SCALE GENOMIC DNA]</scope>
    <source>
        <strain evidence="2 3">V202</strain>
    </source>
</reference>
<gene>
    <name evidence="2" type="ORF">V202x_31300</name>
</gene>
<keyword evidence="1" id="KW-1133">Transmembrane helix</keyword>
<protein>
    <submittedName>
        <fullName evidence="2">Uncharacterized protein</fullName>
    </submittedName>
</protein>
<name>A0A517WWX8_9PLAN</name>
<dbReference type="Proteomes" id="UP000318384">
    <property type="component" value="Chromosome"/>
</dbReference>
<keyword evidence="3" id="KW-1185">Reference proteome</keyword>
<evidence type="ECO:0000256" key="1">
    <source>
        <dbReference type="SAM" id="Phobius"/>
    </source>
</evidence>
<feature type="transmembrane region" description="Helical" evidence="1">
    <location>
        <begin position="44"/>
        <end position="63"/>
    </location>
</feature>
<keyword evidence="1" id="KW-0472">Membrane</keyword>
<evidence type="ECO:0000313" key="2">
    <source>
        <dbReference type="EMBL" id="QDU09738.1"/>
    </source>
</evidence>
<feature type="transmembrane region" description="Helical" evidence="1">
    <location>
        <begin position="21"/>
        <end position="38"/>
    </location>
</feature>